<name>A0A1V0N227_9ARCH</name>
<evidence type="ECO:0000313" key="8">
    <source>
        <dbReference type="Proteomes" id="UP000192050"/>
    </source>
</evidence>
<keyword evidence="3 6" id="KW-0812">Transmembrane</keyword>
<organism evidence="7 8">
    <name type="scientific">Ferroplasma acidiphilum</name>
    <dbReference type="NCBI Taxonomy" id="74969"/>
    <lineage>
        <taxon>Archaea</taxon>
        <taxon>Methanobacteriati</taxon>
        <taxon>Thermoplasmatota</taxon>
        <taxon>Thermoplasmata</taxon>
        <taxon>Thermoplasmatales</taxon>
        <taxon>Ferroplasmaceae</taxon>
        <taxon>Ferroplasma</taxon>
    </lineage>
</organism>
<dbReference type="GeneID" id="31675743"/>
<dbReference type="STRING" id="74969.FAD_0234"/>
<dbReference type="EMBL" id="CP015363">
    <property type="protein sequence ID" value="ARD84159.1"/>
    <property type="molecule type" value="Genomic_DNA"/>
</dbReference>
<dbReference type="Pfam" id="PF13520">
    <property type="entry name" value="AA_permease_2"/>
    <property type="match status" value="1"/>
</dbReference>
<dbReference type="PIRSF" id="PIRSF006060">
    <property type="entry name" value="AA_transporter"/>
    <property type="match status" value="1"/>
</dbReference>
<evidence type="ECO:0000313" key="7">
    <source>
        <dbReference type="EMBL" id="ARD84159.1"/>
    </source>
</evidence>
<feature type="transmembrane region" description="Helical" evidence="6">
    <location>
        <begin position="316"/>
        <end position="335"/>
    </location>
</feature>
<protein>
    <submittedName>
        <fullName evidence="7">Amino acid permease</fullName>
    </submittedName>
</protein>
<dbReference type="OrthoDB" id="385154at2157"/>
<feature type="transmembrane region" description="Helical" evidence="6">
    <location>
        <begin position="150"/>
        <end position="170"/>
    </location>
</feature>
<keyword evidence="8" id="KW-1185">Reference proteome</keyword>
<dbReference type="Proteomes" id="UP000192050">
    <property type="component" value="Chromosome"/>
</dbReference>
<dbReference type="PANTHER" id="PTHR42770:SF11">
    <property type="entry name" value="INNER MEMBRANE TRANSPORT PROTEIN YBAT"/>
    <property type="match status" value="1"/>
</dbReference>
<feature type="transmembrane region" description="Helical" evidence="6">
    <location>
        <begin position="81"/>
        <end position="109"/>
    </location>
</feature>
<sequence length="445" mass="49729">MKSVNLRGAVMQSFTSIGPMLDFIALFSIISAYSGSMLPFVVIFSFLLSYFTLYTIYSLSRIYVTNGGYYSYVGNALGRGAGFFVLLLYIIYSVLTVPNISLFISGFSYSILELAGFTAPVLKYVLLLIFIGTVYYVVSRGLKVSITYTLIAGFLEIAFIILMSIIFIIYRSPGFSFSGINFSFNPFFFGVIFGILAFSGGGSSIFISEQTASSHINTPKSLFLSFTISGIIMAVSAFALLMFAGFAGLRAYESNSFYITELVQARLGTPFLILFSFFGIMSAFNLSVSYLNAFVHMVPKFYHDFNLKGEFNRNKLIAILSVTSAGIAIFSGYYGGFFNSFVIIAGIISFVYIIIHIISNISLIKIFRRKKFFMPVLSSIILTIAFILSFSGNTGYYAVINYFLIGFIMISAFIVILVRKIIPRFYMAIRFEYYARINELPEHDK</sequence>
<keyword evidence="2" id="KW-1003">Cell membrane</keyword>
<feature type="transmembrane region" description="Helical" evidence="6">
    <location>
        <begin position="40"/>
        <end position="60"/>
    </location>
</feature>
<dbReference type="GO" id="GO:0022857">
    <property type="term" value="F:transmembrane transporter activity"/>
    <property type="evidence" value="ECO:0007669"/>
    <property type="project" value="InterPro"/>
</dbReference>
<accession>A0A1V0N227</accession>
<gene>
    <name evidence="7" type="ORF">FAD_0234</name>
</gene>
<proteinExistence type="predicted"/>
<feature type="transmembrane region" description="Helical" evidence="6">
    <location>
        <begin position="341"/>
        <end position="360"/>
    </location>
</feature>
<feature type="transmembrane region" description="Helical" evidence="6">
    <location>
        <begin position="271"/>
        <end position="295"/>
    </location>
</feature>
<evidence type="ECO:0000256" key="2">
    <source>
        <dbReference type="ARBA" id="ARBA00022475"/>
    </source>
</evidence>
<feature type="transmembrane region" description="Helical" evidence="6">
    <location>
        <begin position="222"/>
        <end position="251"/>
    </location>
</feature>
<feature type="transmembrane region" description="Helical" evidence="6">
    <location>
        <begin position="182"/>
        <end position="201"/>
    </location>
</feature>
<evidence type="ECO:0000256" key="6">
    <source>
        <dbReference type="SAM" id="Phobius"/>
    </source>
</evidence>
<dbReference type="GO" id="GO:0005886">
    <property type="term" value="C:plasma membrane"/>
    <property type="evidence" value="ECO:0007669"/>
    <property type="project" value="UniProtKB-SubCell"/>
</dbReference>
<feature type="transmembrane region" description="Helical" evidence="6">
    <location>
        <begin position="396"/>
        <end position="418"/>
    </location>
</feature>
<feature type="transmembrane region" description="Helical" evidence="6">
    <location>
        <begin position="372"/>
        <end position="390"/>
    </location>
</feature>
<keyword evidence="4 6" id="KW-1133">Transmembrane helix</keyword>
<evidence type="ECO:0000256" key="3">
    <source>
        <dbReference type="ARBA" id="ARBA00022692"/>
    </source>
</evidence>
<comment type="subcellular location">
    <subcellularLocation>
        <location evidence="1">Cell membrane</location>
        <topology evidence="1">Multi-pass membrane protein</topology>
    </subcellularLocation>
</comment>
<evidence type="ECO:0000256" key="4">
    <source>
        <dbReference type="ARBA" id="ARBA00022989"/>
    </source>
</evidence>
<dbReference type="InterPro" id="IPR002293">
    <property type="entry name" value="AA/rel_permease1"/>
</dbReference>
<feature type="transmembrane region" description="Helical" evidence="6">
    <location>
        <begin position="121"/>
        <end position="138"/>
    </location>
</feature>
<evidence type="ECO:0000256" key="5">
    <source>
        <dbReference type="ARBA" id="ARBA00023136"/>
    </source>
</evidence>
<dbReference type="KEGG" id="fai:FAD_0234"/>
<feature type="transmembrane region" description="Helical" evidence="6">
    <location>
        <begin position="12"/>
        <end position="34"/>
    </location>
</feature>
<dbReference type="InterPro" id="IPR050367">
    <property type="entry name" value="APC_superfamily"/>
</dbReference>
<dbReference type="Gene3D" id="1.20.1740.10">
    <property type="entry name" value="Amino acid/polyamine transporter I"/>
    <property type="match status" value="1"/>
</dbReference>
<dbReference type="AlphaFoldDB" id="A0A1V0N227"/>
<evidence type="ECO:0000256" key="1">
    <source>
        <dbReference type="ARBA" id="ARBA00004651"/>
    </source>
</evidence>
<keyword evidence="5 6" id="KW-0472">Membrane</keyword>
<dbReference type="RefSeq" id="WP_009887242.1">
    <property type="nucleotide sequence ID" value="NZ_CP015363.1"/>
</dbReference>
<reference evidence="7 8" key="1">
    <citation type="submission" date="2011-10" db="EMBL/GenBank/DDBJ databases">
        <title>Metabolic and evolutionary patterns in the extreme acidophile Ferroplasma acidiphilum.</title>
        <authorList>
            <person name="Golyshina O.V."/>
            <person name="Kozyavkin S.A."/>
            <person name="Tatusov R.L."/>
            <person name="Slesarev A.I."/>
            <person name="Golyshin P.N."/>
        </authorList>
    </citation>
    <scope>NUCLEOTIDE SEQUENCE [LARGE SCALE GENOMIC DNA]</scope>
    <source>
        <strain evidence="8">Y</strain>
    </source>
</reference>
<dbReference type="PANTHER" id="PTHR42770">
    <property type="entry name" value="AMINO ACID TRANSPORTER-RELATED"/>
    <property type="match status" value="1"/>
</dbReference>